<evidence type="ECO:0000313" key="2">
    <source>
        <dbReference type="Proteomes" id="UP000292082"/>
    </source>
</evidence>
<evidence type="ECO:0000313" key="1">
    <source>
        <dbReference type="EMBL" id="TBU58439.1"/>
    </source>
</evidence>
<proteinExistence type="predicted"/>
<gene>
    <name evidence="1" type="ORF">BD310DRAFT_485627</name>
</gene>
<protein>
    <submittedName>
        <fullName evidence="1">Uncharacterized protein</fullName>
    </submittedName>
</protein>
<name>A0A4Q9PVG2_9APHY</name>
<accession>A0A4Q9PVG2</accession>
<sequence length="142" mass="16284">MVQCWAILAIVYGCARIPSILRRREVNPLSIYVHTTKNRPWRTSCLSDQRDLITVCITVALEVSQGSIRRRYQKVLKGCSAVHPHLEREMPCPLTQTYIVLECVVPIATDIWTWGKRRLSTWQIGKTWRCAYLGLMGGRRGG</sequence>
<organism evidence="1 2">
    <name type="scientific">Dichomitus squalens</name>
    <dbReference type="NCBI Taxonomy" id="114155"/>
    <lineage>
        <taxon>Eukaryota</taxon>
        <taxon>Fungi</taxon>
        <taxon>Dikarya</taxon>
        <taxon>Basidiomycota</taxon>
        <taxon>Agaricomycotina</taxon>
        <taxon>Agaricomycetes</taxon>
        <taxon>Polyporales</taxon>
        <taxon>Polyporaceae</taxon>
        <taxon>Dichomitus</taxon>
    </lineage>
</organism>
<reference evidence="1 2" key="1">
    <citation type="submission" date="2019-01" db="EMBL/GenBank/DDBJ databases">
        <title>Draft genome sequences of three monokaryotic isolates of the white-rot basidiomycete fungus Dichomitus squalens.</title>
        <authorList>
            <consortium name="DOE Joint Genome Institute"/>
            <person name="Lopez S.C."/>
            <person name="Andreopoulos B."/>
            <person name="Pangilinan J."/>
            <person name="Lipzen A."/>
            <person name="Riley R."/>
            <person name="Ahrendt S."/>
            <person name="Ng V."/>
            <person name="Barry K."/>
            <person name="Daum C."/>
            <person name="Grigoriev I.V."/>
            <person name="Hilden K.S."/>
            <person name="Makela M.R."/>
            <person name="de Vries R.P."/>
        </authorList>
    </citation>
    <scope>NUCLEOTIDE SEQUENCE [LARGE SCALE GENOMIC DNA]</scope>
    <source>
        <strain evidence="1 2">CBS 464.89</strain>
    </source>
</reference>
<dbReference type="Proteomes" id="UP000292082">
    <property type="component" value="Unassembled WGS sequence"/>
</dbReference>
<dbReference type="EMBL" id="ML145125">
    <property type="protein sequence ID" value="TBU58439.1"/>
    <property type="molecule type" value="Genomic_DNA"/>
</dbReference>
<keyword evidence="2" id="KW-1185">Reference proteome</keyword>
<dbReference type="AlphaFoldDB" id="A0A4Q9PVG2"/>